<feature type="compositionally biased region" description="Acidic residues" evidence="1">
    <location>
        <begin position="203"/>
        <end position="213"/>
    </location>
</feature>
<feature type="region of interest" description="Disordered" evidence="1">
    <location>
        <begin position="93"/>
        <end position="121"/>
    </location>
</feature>
<feature type="region of interest" description="Disordered" evidence="1">
    <location>
        <begin position="1"/>
        <end position="67"/>
    </location>
</feature>
<feature type="non-terminal residue" evidence="2">
    <location>
        <position position="1"/>
    </location>
</feature>
<accession>A0A5J9TPV2</accession>
<dbReference type="Proteomes" id="UP000324897">
    <property type="component" value="Unassembled WGS sequence"/>
</dbReference>
<feature type="compositionally biased region" description="Pro residues" evidence="1">
    <location>
        <begin position="20"/>
        <end position="30"/>
    </location>
</feature>
<evidence type="ECO:0000313" key="3">
    <source>
        <dbReference type="Proteomes" id="UP000324897"/>
    </source>
</evidence>
<feature type="compositionally biased region" description="Basic and acidic residues" evidence="1">
    <location>
        <begin position="217"/>
        <end position="228"/>
    </location>
</feature>
<reference evidence="2 3" key="1">
    <citation type="journal article" date="2019" name="Sci. Rep.">
        <title>A high-quality genome of Eragrostis curvula grass provides insights into Poaceae evolution and supports new strategies to enhance forage quality.</title>
        <authorList>
            <person name="Carballo J."/>
            <person name="Santos B.A.C.M."/>
            <person name="Zappacosta D."/>
            <person name="Garbus I."/>
            <person name="Selva J.P."/>
            <person name="Gallo C.A."/>
            <person name="Diaz A."/>
            <person name="Albertini E."/>
            <person name="Caccamo M."/>
            <person name="Echenique V."/>
        </authorList>
    </citation>
    <scope>NUCLEOTIDE SEQUENCE [LARGE SCALE GENOMIC DNA]</scope>
    <source>
        <strain evidence="3">cv. Victoria</strain>
        <tissue evidence="2">Leaf</tissue>
    </source>
</reference>
<proteinExistence type="predicted"/>
<gene>
    <name evidence="2" type="ORF">EJB05_40437</name>
</gene>
<dbReference type="AlphaFoldDB" id="A0A5J9TPV2"/>
<evidence type="ECO:0000313" key="2">
    <source>
        <dbReference type="EMBL" id="TVU13384.1"/>
    </source>
</evidence>
<evidence type="ECO:0000256" key="1">
    <source>
        <dbReference type="SAM" id="MobiDB-lite"/>
    </source>
</evidence>
<feature type="region of interest" description="Disordered" evidence="1">
    <location>
        <begin position="181"/>
        <end position="232"/>
    </location>
</feature>
<dbReference type="Gramene" id="TVU13384">
    <property type="protein sequence ID" value="TVU13384"/>
    <property type="gene ID" value="EJB05_40437"/>
</dbReference>
<sequence>MPDGDGAPHASANGRGTAAPPTPYAPPALPAPALLCESATPRGPDAQPRGTAFSLDLTVPGPGGPQVQGAPAELEWDKLLSTPMDRALIAHAPDGANRTPDVPPTIESTRSPSTRHARKSCSMLGASRGYGYAEYVAPAPRKKRSRALTSNEPCPLTCRRGRRPWVHVTLPRKHLRGSALDVEPVSIAPPNDSAEGKNSSSESESDSTEDSSSEDVSFDKLPRFRALEGEPPTDVDNVMKDLRFPKVKQKLANVHDKYLFKALYANQIKALPVLGALEEQIDSFHDRLRASKKNVLDMNRKMKDMAAEASSISSPLYQACENLRDCLLYLGSKVSSFPSPDSSNQELTEWLAADPSYTEAFA</sequence>
<keyword evidence="3" id="KW-1185">Reference proteome</keyword>
<organism evidence="2 3">
    <name type="scientific">Eragrostis curvula</name>
    <name type="common">weeping love grass</name>
    <dbReference type="NCBI Taxonomy" id="38414"/>
    <lineage>
        <taxon>Eukaryota</taxon>
        <taxon>Viridiplantae</taxon>
        <taxon>Streptophyta</taxon>
        <taxon>Embryophyta</taxon>
        <taxon>Tracheophyta</taxon>
        <taxon>Spermatophyta</taxon>
        <taxon>Magnoliopsida</taxon>
        <taxon>Liliopsida</taxon>
        <taxon>Poales</taxon>
        <taxon>Poaceae</taxon>
        <taxon>PACMAD clade</taxon>
        <taxon>Chloridoideae</taxon>
        <taxon>Eragrostideae</taxon>
        <taxon>Eragrostidinae</taxon>
        <taxon>Eragrostis</taxon>
    </lineage>
</organism>
<dbReference type="EMBL" id="RWGY01000034">
    <property type="protein sequence ID" value="TVU13384.1"/>
    <property type="molecule type" value="Genomic_DNA"/>
</dbReference>
<feature type="compositionally biased region" description="Low complexity" evidence="1">
    <location>
        <begin position="192"/>
        <end position="202"/>
    </location>
</feature>
<name>A0A5J9TPV2_9POAL</name>
<protein>
    <submittedName>
        <fullName evidence="2">Uncharacterized protein</fullName>
    </submittedName>
</protein>
<comment type="caution">
    <text evidence="2">The sequence shown here is derived from an EMBL/GenBank/DDBJ whole genome shotgun (WGS) entry which is preliminary data.</text>
</comment>